<evidence type="ECO:0000256" key="4">
    <source>
        <dbReference type="SAM" id="SignalP"/>
    </source>
</evidence>
<proteinExistence type="inferred from homology"/>
<dbReference type="EMBL" id="CAKOGP040001892">
    <property type="protein sequence ID" value="CAJ1955571.1"/>
    <property type="molecule type" value="Genomic_DNA"/>
</dbReference>
<dbReference type="GO" id="GO:0016491">
    <property type="term" value="F:oxidoreductase activity"/>
    <property type="evidence" value="ECO:0007669"/>
    <property type="project" value="UniProtKB-KW"/>
</dbReference>
<evidence type="ECO:0000256" key="3">
    <source>
        <dbReference type="RuleBase" id="RU000363"/>
    </source>
</evidence>
<evidence type="ECO:0000313" key="5">
    <source>
        <dbReference type="EMBL" id="CAJ1955571.1"/>
    </source>
</evidence>
<keyword evidence="6" id="KW-1185">Reference proteome</keyword>
<dbReference type="InterPro" id="IPR036291">
    <property type="entry name" value="NAD(P)-bd_dom_sf"/>
</dbReference>
<dbReference type="Gene3D" id="3.40.50.720">
    <property type="entry name" value="NAD(P)-binding Rossmann-like Domain"/>
    <property type="match status" value="1"/>
</dbReference>
<dbReference type="PANTHER" id="PTHR24320:SF148">
    <property type="entry name" value="NAD(P)-BINDING ROSSMANN-FOLD SUPERFAMILY PROTEIN"/>
    <property type="match status" value="1"/>
</dbReference>
<keyword evidence="2" id="KW-0560">Oxidoreductase</keyword>
<comment type="caution">
    <text evidence="5">The sequence shown here is derived from an EMBL/GenBank/DDBJ whole genome shotgun (WGS) entry which is preliminary data.</text>
</comment>
<dbReference type="Pfam" id="PF00106">
    <property type="entry name" value="adh_short"/>
    <property type="match status" value="1"/>
</dbReference>
<evidence type="ECO:0008006" key="7">
    <source>
        <dbReference type="Google" id="ProtNLM"/>
    </source>
</evidence>
<dbReference type="Proteomes" id="UP001295423">
    <property type="component" value="Unassembled WGS sequence"/>
</dbReference>
<organism evidence="5 6">
    <name type="scientific">Cylindrotheca closterium</name>
    <dbReference type="NCBI Taxonomy" id="2856"/>
    <lineage>
        <taxon>Eukaryota</taxon>
        <taxon>Sar</taxon>
        <taxon>Stramenopiles</taxon>
        <taxon>Ochrophyta</taxon>
        <taxon>Bacillariophyta</taxon>
        <taxon>Bacillariophyceae</taxon>
        <taxon>Bacillariophycidae</taxon>
        <taxon>Bacillariales</taxon>
        <taxon>Bacillariaceae</taxon>
        <taxon>Cylindrotheca</taxon>
    </lineage>
</organism>
<dbReference type="PRINTS" id="PR00081">
    <property type="entry name" value="GDHRDH"/>
</dbReference>
<accession>A0AAD2FXF4</accession>
<dbReference type="AlphaFoldDB" id="A0AAD2FXF4"/>
<dbReference type="PANTHER" id="PTHR24320">
    <property type="entry name" value="RETINOL DEHYDROGENASE"/>
    <property type="match status" value="1"/>
</dbReference>
<evidence type="ECO:0000313" key="6">
    <source>
        <dbReference type="Proteomes" id="UP001295423"/>
    </source>
</evidence>
<name>A0AAD2FXF4_9STRA</name>
<feature type="signal peptide" evidence="4">
    <location>
        <begin position="1"/>
        <end position="21"/>
    </location>
</feature>
<comment type="similarity">
    <text evidence="1 3">Belongs to the short-chain dehydrogenases/reductases (SDR) family.</text>
</comment>
<keyword evidence="4" id="KW-0732">Signal</keyword>
<protein>
    <recommendedName>
        <fullName evidence="7">Protochlorophyllide reductase</fullName>
    </recommendedName>
</protein>
<gene>
    <name evidence="5" type="ORF">CYCCA115_LOCUS15814</name>
</gene>
<feature type="chain" id="PRO_5042226826" description="Protochlorophyllide reductase" evidence="4">
    <location>
        <begin position="22"/>
        <end position="366"/>
    </location>
</feature>
<dbReference type="InterPro" id="IPR002347">
    <property type="entry name" value="SDR_fam"/>
</dbReference>
<dbReference type="PRINTS" id="PR00080">
    <property type="entry name" value="SDRFAMILY"/>
</dbReference>
<dbReference type="SUPFAM" id="SSF51735">
    <property type="entry name" value="NAD(P)-binding Rossmann-fold domains"/>
    <property type="match status" value="1"/>
</dbReference>
<evidence type="ECO:0000256" key="2">
    <source>
        <dbReference type="ARBA" id="ARBA00023002"/>
    </source>
</evidence>
<evidence type="ECO:0000256" key="1">
    <source>
        <dbReference type="ARBA" id="ARBA00006484"/>
    </source>
</evidence>
<reference evidence="5" key="1">
    <citation type="submission" date="2023-08" db="EMBL/GenBank/DDBJ databases">
        <authorList>
            <person name="Audoor S."/>
            <person name="Bilcke G."/>
        </authorList>
    </citation>
    <scope>NUCLEOTIDE SEQUENCE</scope>
</reference>
<sequence>MKVLHSLTLLLITTLPSIISAMTLLGPKSTANQVYNYLLSLDPNHDQSSFAPYVQNGGTAVITGSSGIGGETIKTLVNAGMTVVVCVRNVKAGNELKQSLLMDQPQQQQQQQQQPQPQDRIDVQYMDLSDLSSVQEAANTICEKYGTIDCLINNAGIMALKQRTESKDGIELQFGTNHVGHHFLTRLLLPNMNQEHGRIINVASTAHTMAREPLTDWESKDSYSPWGAYGKSKLANILFTKQLQSELDDYYSADGCAIKSVCLHPGVIKSPLWKHTVPWFLQPVVGLIANKNLEQGAATTIYCAMARLVEKGAYYDNCAVTEPTATAQSDKLRMELWEYTESLLAQKGFQLPKMQEKAKAAPVSTE</sequence>